<feature type="compositionally biased region" description="Low complexity" evidence="1">
    <location>
        <begin position="1"/>
        <end position="15"/>
    </location>
</feature>
<feature type="compositionally biased region" description="Pro residues" evidence="1">
    <location>
        <begin position="236"/>
        <end position="246"/>
    </location>
</feature>
<comment type="caution">
    <text evidence="2">The sequence shown here is derived from an EMBL/GenBank/DDBJ whole genome shotgun (WGS) entry which is preliminary data.</text>
</comment>
<feature type="region of interest" description="Disordered" evidence="1">
    <location>
        <begin position="404"/>
        <end position="436"/>
    </location>
</feature>
<gene>
    <name evidence="2" type="ORF">GGX14DRAFT_670968</name>
</gene>
<keyword evidence="3" id="KW-1185">Reference proteome</keyword>
<accession>A0AAD6VV91</accession>
<organism evidence="2 3">
    <name type="scientific">Mycena pura</name>
    <dbReference type="NCBI Taxonomy" id="153505"/>
    <lineage>
        <taxon>Eukaryota</taxon>
        <taxon>Fungi</taxon>
        <taxon>Dikarya</taxon>
        <taxon>Basidiomycota</taxon>
        <taxon>Agaricomycotina</taxon>
        <taxon>Agaricomycetes</taxon>
        <taxon>Agaricomycetidae</taxon>
        <taxon>Agaricales</taxon>
        <taxon>Marasmiineae</taxon>
        <taxon>Mycenaceae</taxon>
        <taxon>Mycena</taxon>
    </lineage>
</organism>
<dbReference type="Proteomes" id="UP001219525">
    <property type="component" value="Unassembled WGS sequence"/>
</dbReference>
<reference evidence="2" key="1">
    <citation type="submission" date="2023-03" db="EMBL/GenBank/DDBJ databases">
        <title>Massive genome expansion in bonnet fungi (Mycena s.s.) driven by repeated elements and novel gene families across ecological guilds.</title>
        <authorList>
            <consortium name="Lawrence Berkeley National Laboratory"/>
            <person name="Harder C.B."/>
            <person name="Miyauchi S."/>
            <person name="Viragh M."/>
            <person name="Kuo A."/>
            <person name="Thoen E."/>
            <person name="Andreopoulos B."/>
            <person name="Lu D."/>
            <person name="Skrede I."/>
            <person name="Drula E."/>
            <person name="Henrissat B."/>
            <person name="Morin E."/>
            <person name="Kohler A."/>
            <person name="Barry K."/>
            <person name="LaButti K."/>
            <person name="Morin E."/>
            <person name="Salamov A."/>
            <person name="Lipzen A."/>
            <person name="Mereny Z."/>
            <person name="Hegedus B."/>
            <person name="Baldrian P."/>
            <person name="Stursova M."/>
            <person name="Weitz H."/>
            <person name="Taylor A."/>
            <person name="Grigoriev I.V."/>
            <person name="Nagy L.G."/>
            <person name="Martin F."/>
            <person name="Kauserud H."/>
        </authorList>
    </citation>
    <scope>NUCLEOTIDE SEQUENCE</scope>
    <source>
        <strain evidence="2">9144</strain>
    </source>
</reference>
<feature type="compositionally biased region" description="Basic residues" evidence="1">
    <location>
        <begin position="264"/>
        <end position="273"/>
    </location>
</feature>
<protein>
    <submittedName>
        <fullName evidence="2">Uncharacterized protein</fullName>
    </submittedName>
</protein>
<evidence type="ECO:0000313" key="3">
    <source>
        <dbReference type="Proteomes" id="UP001219525"/>
    </source>
</evidence>
<feature type="region of interest" description="Disordered" evidence="1">
    <location>
        <begin position="215"/>
        <end position="274"/>
    </location>
</feature>
<sequence>MSTLTPPASTPTTPAVEESTTSSLFRIPMQKITSFIQSQPKDKRPPLIFPPPSWSLEETQNNGAGASDIPDEPSIPKNFSEDGVLAEEAPEPDVFAQRLGTLIDQLPPPLVTKDADVGAVDPKGPPLPTAVTADSKLMKLLCSESVMNGSISMGRQSVWSMLEQLKRAAISGAKKGDEGDEREDEGVMMYAPLEPTADSQLELADSETVLEYFDEPTEADKSQPAEALAADTSKAPPSPSPSPQPNGAPATDKKSGGANVKPSQSRRKRKAKERIRWVPSPTKISLQAMWWGYRLYLPPPVLKVLDNTHLAAANKGAMITAALKWLLDKVPLAMLPLQIRPAMLVLRRLTPYLGYVAVFIAWSWGAIKARDKGDGVVLTATWLLPVALVPGTLKAEDFQRGAVVSAEATSTTKPQAPENSAPKDSSSLGREKSKGK</sequence>
<dbReference type="EMBL" id="JARJCW010000008">
    <property type="protein sequence ID" value="KAJ7221719.1"/>
    <property type="molecule type" value="Genomic_DNA"/>
</dbReference>
<evidence type="ECO:0000313" key="2">
    <source>
        <dbReference type="EMBL" id="KAJ7221719.1"/>
    </source>
</evidence>
<feature type="compositionally biased region" description="Polar residues" evidence="1">
    <location>
        <begin position="407"/>
        <end position="428"/>
    </location>
</feature>
<name>A0AAD6VV91_9AGAR</name>
<feature type="region of interest" description="Disordered" evidence="1">
    <location>
        <begin position="1"/>
        <end position="82"/>
    </location>
</feature>
<proteinExistence type="predicted"/>
<dbReference type="AlphaFoldDB" id="A0AAD6VV91"/>
<evidence type="ECO:0000256" key="1">
    <source>
        <dbReference type="SAM" id="MobiDB-lite"/>
    </source>
</evidence>